<keyword evidence="1" id="KW-0472">Membrane</keyword>
<keyword evidence="4" id="KW-1185">Reference proteome</keyword>
<sequence length="311" mass="32347">MSSSDPIPRGTRRVLVALLVIVVTCGVVSIIVNQTIGEPSETVRRTKIVDEPVDALTMDIDRGDITVSPATNNRVSLTYTIDYTGAEPPVRSNVADGSLTFWSAGCEDCYVSFDVRVPDQVALDLRVNGGSVNVGGVDGPSKVTTGWGDIEVYDTTGAVEAQTGGGSITVHDVTAEVTATASPGDVTIEDVTGNVDVTSSEGDIDLFGVTGDLTIESGAGSVFGERLDGRRVGVTSDDDQVILKFDSPPDDLTVQAEAGDVELVVPAVESPYLVNATADAEEIDVRIASSPSGRHVITATVGDGTLTIRYG</sequence>
<dbReference type="InParanoid" id="A0A543AYB7"/>
<dbReference type="Proteomes" id="UP000317043">
    <property type="component" value="Unassembled WGS sequence"/>
</dbReference>
<gene>
    <name evidence="3" type="ORF">FB566_3133</name>
</gene>
<dbReference type="AlphaFoldDB" id="A0A543AYB7"/>
<protein>
    <submittedName>
        <fullName evidence="3">DUF4097 and DUF4098 domain-containing protein YvlB</fullName>
    </submittedName>
</protein>
<keyword evidence="1" id="KW-1133">Transmembrane helix</keyword>
<evidence type="ECO:0000313" key="3">
    <source>
        <dbReference type="EMBL" id="TQL77574.1"/>
    </source>
</evidence>
<proteinExistence type="predicted"/>
<evidence type="ECO:0000256" key="1">
    <source>
        <dbReference type="SAM" id="Phobius"/>
    </source>
</evidence>
<evidence type="ECO:0000259" key="2">
    <source>
        <dbReference type="Pfam" id="PF13349"/>
    </source>
</evidence>
<reference evidence="3 4" key="1">
    <citation type="submission" date="2019-06" db="EMBL/GenBank/DDBJ databases">
        <title>Sequencing the genomes of 1000 actinobacteria strains.</title>
        <authorList>
            <person name="Klenk H.-P."/>
        </authorList>
    </citation>
    <scope>NUCLEOTIDE SEQUENCE [LARGE SCALE GENOMIC DNA]</scope>
    <source>
        <strain evidence="3 4">DSM 45928</strain>
    </source>
</reference>
<accession>A0A543AYB7</accession>
<comment type="caution">
    <text evidence="3">The sequence shown here is derived from an EMBL/GenBank/DDBJ whole genome shotgun (WGS) entry which is preliminary data.</text>
</comment>
<dbReference type="EMBL" id="VFOW01000001">
    <property type="protein sequence ID" value="TQL77574.1"/>
    <property type="molecule type" value="Genomic_DNA"/>
</dbReference>
<feature type="transmembrane region" description="Helical" evidence="1">
    <location>
        <begin position="12"/>
        <end position="32"/>
    </location>
</feature>
<name>A0A543AYB7_9ACTN</name>
<evidence type="ECO:0000313" key="4">
    <source>
        <dbReference type="Proteomes" id="UP000317043"/>
    </source>
</evidence>
<feature type="domain" description="DUF4097" evidence="2">
    <location>
        <begin position="144"/>
        <end position="308"/>
    </location>
</feature>
<dbReference type="RefSeq" id="WP_170183310.1">
    <property type="nucleotide sequence ID" value="NZ_JBHTGS010000001.1"/>
</dbReference>
<organism evidence="3 4">
    <name type="scientific">Stackebrandtia endophytica</name>
    <dbReference type="NCBI Taxonomy" id="1496996"/>
    <lineage>
        <taxon>Bacteria</taxon>
        <taxon>Bacillati</taxon>
        <taxon>Actinomycetota</taxon>
        <taxon>Actinomycetes</taxon>
        <taxon>Glycomycetales</taxon>
        <taxon>Glycomycetaceae</taxon>
        <taxon>Stackebrandtia</taxon>
    </lineage>
</organism>
<dbReference type="Pfam" id="PF13349">
    <property type="entry name" value="DUF4097"/>
    <property type="match status" value="1"/>
</dbReference>
<dbReference type="InterPro" id="IPR025164">
    <property type="entry name" value="Toastrack_DUF4097"/>
</dbReference>
<keyword evidence="1" id="KW-0812">Transmembrane</keyword>